<gene>
    <name evidence="5" type="primary">hcpA_1</name>
    <name evidence="5" type="ORF">AMURIS_01616</name>
</gene>
<evidence type="ECO:0000313" key="6">
    <source>
        <dbReference type="Proteomes" id="UP000236311"/>
    </source>
</evidence>
<dbReference type="InterPro" id="IPR015797">
    <property type="entry name" value="NUDIX_hydrolase-like_dom_sf"/>
</dbReference>
<organism evidence="5 6">
    <name type="scientific">Acetatifactor muris</name>
    <dbReference type="NCBI Taxonomy" id="879566"/>
    <lineage>
        <taxon>Bacteria</taxon>
        <taxon>Bacillati</taxon>
        <taxon>Bacillota</taxon>
        <taxon>Clostridia</taxon>
        <taxon>Lachnospirales</taxon>
        <taxon>Lachnospiraceae</taxon>
        <taxon>Acetatifactor</taxon>
    </lineage>
</organism>
<dbReference type="InterPro" id="IPR020476">
    <property type="entry name" value="Nudix_hydrolase"/>
</dbReference>
<dbReference type="Proteomes" id="UP000236311">
    <property type="component" value="Unassembled WGS sequence"/>
</dbReference>
<feature type="domain" description="Nudix hydrolase" evidence="4">
    <location>
        <begin position="17"/>
        <end position="149"/>
    </location>
</feature>
<dbReference type="SMART" id="SM00671">
    <property type="entry name" value="SEL1"/>
    <property type="match status" value="3"/>
</dbReference>
<dbReference type="PROSITE" id="PS00893">
    <property type="entry name" value="NUDIX_BOX"/>
    <property type="match status" value="1"/>
</dbReference>
<dbReference type="Gene3D" id="3.90.79.10">
    <property type="entry name" value="Nucleoside Triphosphate Pyrophosphohydrolase"/>
    <property type="match status" value="1"/>
</dbReference>
<dbReference type="Pfam" id="PF00293">
    <property type="entry name" value="NUDIX"/>
    <property type="match status" value="1"/>
</dbReference>
<comment type="similarity">
    <text evidence="3">Belongs to the Nudix hydrolase family.</text>
</comment>
<name>A0A2K4ZEL5_9FIRM</name>
<dbReference type="PANTHER" id="PTHR43046:SF14">
    <property type="entry name" value="MUTT_NUDIX FAMILY PROTEIN"/>
    <property type="match status" value="1"/>
</dbReference>
<dbReference type="InterPro" id="IPR020084">
    <property type="entry name" value="NUDIX_hydrolase_CS"/>
</dbReference>
<reference evidence="5 6" key="1">
    <citation type="submission" date="2018-01" db="EMBL/GenBank/DDBJ databases">
        <authorList>
            <person name="Gaut B.S."/>
            <person name="Morton B.R."/>
            <person name="Clegg M.T."/>
            <person name="Duvall M.R."/>
        </authorList>
    </citation>
    <scope>NUCLEOTIDE SEQUENCE [LARGE SCALE GENOMIC DNA]</scope>
    <source>
        <strain evidence="5">GP69</strain>
    </source>
</reference>
<dbReference type="EMBL" id="OFSM01000007">
    <property type="protein sequence ID" value="SOY28902.1"/>
    <property type="molecule type" value="Genomic_DNA"/>
</dbReference>
<dbReference type="Pfam" id="PF08238">
    <property type="entry name" value="Sel1"/>
    <property type="match status" value="3"/>
</dbReference>
<dbReference type="InterPro" id="IPR000086">
    <property type="entry name" value="NUDIX_hydrolase_dom"/>
</dbReference>
<dbReference type="OrthoDB" id="9810012at2"/>
<dbReference type="AlphaFoldDB" id="A0A2K4ZEL5"/>
<dbReference type="SUPFAM" id="SSF55811">
    <property type="entry name" value="Nudix"/>
    <property type="match status" value="1"/>
</dbReference>
<dbReference type="InterPro" id="IPR006597">
    <property type="entry name" value="Sel1-like"/>
</dbReference>
<dbReference type="PROSITE" id="PS51462">
    <property type="entry name" value="NUDIX"/>
    <property type="match status" value="1"/>
</dbReference>
<dbReference type="SUPFAM" id="SSF81901">
    <property type="entry name" value="HCP-like"/>
    <property type="match status" value="1"/>
</dbReference>
<dbReference type="PRINTS" id="PR00502">
    <property type="entry name" value="NUDIXFAMILY"/>
</dbReference>
<protein>
    <submittedName>
        <fullName evidence="5">Beta-lactamase HcpA</fullName>
        <ecNumber evidence="5">3.5.2.6</ecNumber>
    </submittedName>
</protein>
<comment type="cofactor">
    <cofactor evidence="1">
        <name>Mg(2+)</name>
        <dbReference type="ChEBI" id="CHEBI:18420"/>
    </cofactor>
</comment>
<keyword evidence="6" id="KW-1185">Reference proteome</keyword>
<dbReference type="InterPro" id="IPR011990">
    <property type="entry name" value="TPR-like_helical_dom_sf"/>
</dbReference>
<evidence type="ECO:0000259" key="4">
    <source>
        <dbReference type="PROSITE" id="PS51462"/>
    </source>
</evidence>
<dbReference type="EC" id="3.5.2.6" evidence="5"/>
<keyword evidence="2 3" id="KW-0378">Hydrolase</keyword>
<dbReference type="CDD" id="cd02883">
    <property type="entry name" value="NUDIX_Hydrolase"/>
    <property type="match status" value="1"/>
</dbReference>
<evidence type="ECO:0000256" key="3">
    <source>
        <dbReference type="RuleBase" id="RU003476"/>
    </source>
</evidence>
<sequence length="282" mass="32701">MEIINIYGDNRYEKHTKVREGCRGIVVKDREILLVYEVLSDQWFLPGGGVEAQESMEECCVRELAEETGCVVNPLYHYLTINEYYEEWLFVSRYFICELTGETHHRLTRREAEAGLEPRWISLEEAISIFSRHQEYAHNEMKRGAYLREYRALSAYMNAGKSLYELAMKHIYGDGVEEDNEQAVKLLTRAHDMGHVEASYNLGICYHYGYGTETDLEKAFELYLESAKGGYGKGMEVAGRFYNRGIYVGKNRERAEYWLRKAMESSDPDAVAEARKELAQRG</sequence>
<evidence type="ECO:0000256" key="1">
    <source>
        <dbReference type="ARBA" id="ARBA00001946"/>
    </source>
</evidence>
<dbReference type="PANTHER" id="PTHR43046">
    <property type="entry name" value="GDP-MANNOSE MANNOSYL HYDROLASE"/>
    <property type="match status" value="1"/>
</dbReference>
<evidence type="ECO:0000313" key="5">
    <source>
        <dbReference type="EMBL" id="SOY28902.1"/>
    </source>
</evidence>
<accession>A0A2K4ZEL5</accession>
<proteinExistence type="inferred from homology"/>
<dbReference type="RefSeq" id="WP_103238971.1">
    <property type="nucleotide sequence ID" value="NZ_JANJZD010000014.1"/>
</dbReference>
<dbReference type="GO" id="GO:0008800">
    <property type="term" value="F:beta-lactamase activity"/>
    <property type="evidence" value="ECO:0007669"/>
    <property type="project" value="UniProtKB-EC"/>
</dbReference>
<evidence type="ECO:0000256" key="2">
    <source>
        <dbReference type="ARBA" id="ARBA00022801"/>
    </source>
</evidence>
<dbReference type="Gene3D" id="1.25.40.10">
    <property type="entry name" value="Tetratricopeptide repeat domain"/>
    <property type="match status" value="1"/>
</dbReference>